<dbReference type="GO" id="GO:0005524">
    <property type="term" value="F:ATP binding"/>
    <property type="evidence" value="ECO:0007669"/>
    <property type="project" value="InterPro"/>
</dbReference>
<keyword evidence="3 5" id="KW-1133">Transmembrane helix</keyword>
<accession>A0AAV5TJU7</accession>
<dbReference type="GO" id="GO:0016887">
    <property type="term" value="F:ATP hydrolysis activity"/>
    <property type="evidence" value="ECO:0007669"/>
    <property type="project" value="InterPro"/>
</dbReference>
<evidence type="ECO:0000256" key="2">
    <source>
        <dbReference type="ARBA" id="ARBA00022692"/>
    </source>
</evidence>
<evidence type="ECO:0000256" key="1">
    <source>
        <dbReference type="ARBA" id="ARBA00004141"/>
    </source>
</evidence>
<dbReference type="InterPro" id="IPR003439">
    <property type="entry name" value="ABC_transporter-like_ATP-bd"/>
</dbReference>
<feature type="transmembrane region" description="Helical" evidence="5">
    <location>
        <begin position="177"/>
        <end position="199"/>
    </location>
</feature>
<comment type="caution">
    <text evidence="7">The sequence shown here is derived from an EMBL/GenBank/DDBJ whole genome shotgun (WGS) entry which is preliminary data.</text>
</comment>
<dbReference type="InterPro" id="IPR036640">
    <property type="entry name" value="ABC1_TM_sf"/>
</dbReference>
<evidence type="ECO:0000313" key="7">
    <source>
        <dbReference type="EMBL" id="GMS94700.1"/>
    </source>
</evidence>
<dbReference type="AlphaFoldDB" id="A0AAV5TJU7"/>
<sequence>VWGALTAASYFSSLCSEKVLAFLRTIILEKVLHRDAAYFDEPKTSNASIVNDINQQSGALAAGLDGRMVTFVWCSTSFVACLVNSLLRQWQIGVYGLATSIVFLVILIILFRLMTNYMERETQDDHSADLALEMFAQTRTIQVMAVEKYFEKKYEHAQQNVHSIRNKIAIVKSVTNALNMSAIFVFGAVAFAAGARFVFNGDLTAQSLFIVGISIEFCGCVLSIVNPAFPDLVKANSAARILYSYFDLSDPVDPGTEKGKLSGEITVKNLHFSYPSRSDHEVMRDLNVSADAGDAIALVGPSGCGKSTLIALLERFYEQWEGQIMLDGVDHRRYSLSHLRRQIALVGQESFLRVQSLTTFNSAITQQLMRSVKRVRQPMLLLSLRHFPRDTTLHSVLWVDLYPVDKNSESPLRGL</sequence>
<evidence type="ECO:0000313" key="8">
    <source>
        <dbReference type="Proteomes" id="UP001432027"/>
    </source>
</evidence>
<dbReference type="PANTHER" id="PTHR24221">
    <property type="entry name" value="ATP-BINDING CASSETTE SUB-FAMILY B"/>
    <property type="match status" value="1"/>
</dbReference>
<feature type="non-terminal residue" evidence="7">
    <location>
        <position position="1"/>
    </location>
</feature>
<evidence type="ECO:0000256" key="4">
    <source>
        <dbReference type="ARBA" id="ARBA00023136"/>
    </source>
</evidence>
<dbReference type="GO" id="GO:0016020">
    <property type="term" value="C:membrane"/>
    <property type="evidence" value="ECO:0007669"/>
    <property type="project" value="UniProtKB-SubCell"/>
</dbReference>
<dbReference type="Gene3D" id="1.20.1560.10">
    <property type="entry name" value="ABC transporter type 1, transmembrane domain"/>
    <property type="match status" value="2"/>
</dbReference>
<dbReference type="Proteomes" id="UP001432027">
    <property type="component" value="Unassembled WGS sequence"/>
</dbReference>
<organism evidence="7 8">
    <name type="scientific">Pristionchus entomophagus</name>
    <dbReference type="NCBI Taxonomy" id="358040"/>
    <lineage>
        <taxon>Eukaryota</taxon>
        <taxon>Metazoa</taxon>
        <taxon>Ecdysozoa</taxon>
        <taxon>Nematoda</taxon>
        <taxon>Chromadorea</taxon>
        <taxon>Rhabditida</taxon>
        <taxon>Rhabditina</taxon>
        <taxon>Diplogasteromorpha</taxon>
        <taxon>Diplogasteroidea</taxon>
        <taxon>Neodiplogasteridae</taxon>
        <taxon>Pristionchus</taxon>
    </lineage>
</organism>
<dbReference type="InterPro" id="IPR039421">
    <property type="entry name" value="Type_1_exporter"/>
</dbReference>
<dbReference type="InterPro" id="IPR027417">
    <property type="entry name" value="P-loop_NTPase"/>
</dbReference>
<keyword evidence="8" id="KW-1185">Reference proteome</keyword>
<feature type="domain" description="ABC transmembrane type-1" evidence="6">
    <location>
        <begin position="1"/>
        <end position="211"/>
    </location>
</feature>
<dbReference type="InterPro" id="IPR011527">
    <property type="entry name" value="ABC1_TM_dom"/>
</dbReference>
<dbReference type="SUPFAM" id="SSF52540">
    <property type="entry name" value="P-loop containing nucleoside triphosphate hydrolases"/>
    <property type="match status" value="1"/>
</dbReference>
<evidence type="ECO:0000256" key="5">
    <source>
        <dbReference type="SAM" id="Phobius"/>
    </source>
</evidence>
<dbReference type="Pfam" id="PF00005">
    <property type="entry name" value="ABC_tran"/>
    <property type="match status" value="1"/>
</dbReference>
<dbReference type="PROSITE" id="PS50929">
    <property type="entry name" value="ABC_TM1F"/>
    <property type="match status" value="1"/>
</dbReference>
<protein>
    <recommendedName>
        <fullName evidence="6">ABC transmembrane type-1 domain-containing protein</fullName>
    </recommendedName>
</protein>
<reference evidence="7" key="1">
    <citation type="submission" date="2023-10" db="EMBL/GenBank/DDBJ databases">
        <title>Genome assembly of Pristionchus species.</title>
        <authorList>
            <person name="Yoshida K."/>
            <person name="Sommer R.J."/>
        </authorList>
    </citation>
    <scope>NUCLEOTIDE SEQUENCE</scope>
    <source>
        <strain evidence="7">RS0144</strain>
    </source>
</reference>
<keyword evidence="4 5" id="KW-0472">Membrane</keyword>
<dbReference type="SUPFAM" id="SSF90123">
    <property type="entry name" value="ABC transporter transmembrane region"/>
    <property type="match status" value="1"/>
</dbReference>
<feature type="transmembrane region" description="Helical" evidence="5">
    <location>
        <begin position="205"/>
        <end position="225"/>
    </location>
</feature>
<dbReference type="PANTHER" id="PTHR24221:SF617">
    <property type="entry name" value="P-GLYCOPROTEIN RELATED"/>
    <property type="match status" value="1"/>
</dbReference>
<gene>
    <name evidence="7" type="ORF">PENTCL1PPCAC_16875</name>
</gene>
<feature type="transmembrane region" description="Helical" evidence="5">
    <location>
        <begin position="92"/>
        <end position="111"/>
    </location>
</feature>
<proteinExistence type="predicted"/>
<name>A0AAV5TJU7_9BILA</name>
<dbReference type="Pfam" id="PF00664">
    <property type="entry name" value="ABC_membrane"/>
    <property type="match status" value="1"/>
</dbReference>
<keyword evidence="2 5" id="KW-0812">Transmembrane</keyword>
<dbReference type="Gene3D" id="3.40.50.300">
    <property type="entry name" value="P-loop containing nucleotide triphosphate hydrolases"/>
    <property type="match status" value="1"/>
</dbReference>
<dbReference type="EMBL" id="BTSX01000004">
    <property type="protein sequence ID" value="GMS94700.1"/>
    <property type="molecule type" value="Genomic_DNA"/>
</dbReference>
<evidence type="ECO:0000259" key="6">
    <source>
        <dbReference type="PROSITE" id="PS50929"/>
    </source>
</evidence>
<dbReference type="GO" id="GO:0140359">
    <property type="term" value="F:ABC-type transporter activity"/>
    <property type="evidence" value="ECO:0007669"/>
    <property type="project" value="InterPro"/>
</dbReference>
<evidence type="ECO:0000256" key="3">
    <source>
        <dbReference type="ARBA" id="ARBA00022989"/>
    </source>
</evidence>
<comment type="subcellular location">
    <subcellularLocation>
        <location evidence="1">Membrane</location>
        <topology evidence="1">Multi-pass membrane protein</topology>
    </subcellularLocation>
</comment>